<evidence type="ECO:0008006" key="3">
    <source>
        <dbReference type="Google" id="ProtNLM"/>
    </source>
</evidence>
<dbReference type="InterPro" id="IPR019644">
    <property type="entry name" value="DUF2508"/>
</dbReference>
<dbReference type="RefSeq" id="WP_093214629.1">
    <property type="nucleotide sequence ID" value="NZ_FNFL01000003.1"/>
</dbReference>
<reference evidence="1 2" key="1">
    <citation type="submission" date="2016-10" db="EMBL/GenBank/DDBJ databases">
        <authorList>
            <person name="de Groot N.N."/>
        </authorList>
    </citation>
    <scope>NUCLEOTIDE SEQUENCE [LARGE SCALE GENOMIC DNA]</scope>
    <source>
        <strain evidence="1 2">CGMCC 1.6502</strain>
    </source>
</reference>
<dbReference type="Pfam" id="PF10704">
    <property type="entry name" value="DUF2508"/>
    <property type="match status" value="1"/>
</dbReference>
<sequence length="71" mass="8342">MIGGKKIKKSHIDEQLLDDIFTLKEDWMSIKSIIERSVEPSERGIYELAVAEAKYFYLLREARQRKVSALR</sequence>
<keyword evidence="2" id="KW-1185">Reference proteome</keyword>
<name>A0A1G9A9B0_9BACI</name>
<dbReference type="Proteomes" id="UP000198694">
    <property type="component" value="Unassembled WGS sequence"/>
</dbReference>
<dbReference type="OrthoDB" id="2166610at2"/>
<protein>
    <recommendedName>
        <fullName evidence="3">DUF2508 family protein</fullName>
    </recommendedName>
</protein>
<evidence type="ECO:0000313" key="1">
    <source>
        <dbReference type="EMBL" id="SDK23946.1"/>
    </source>
</evidence>
<organism evidence="1 2">
    <name type="scientific">Sediminibacillus albus</name>
    <dbReference type="NCBI Taxonomy" id="407036"/>
    <lineage>
        <taxon>Bacteria</taxon>
        <taxon>Bacillati</taxon>
        <taxon>Bacillota</taxon>
        <taxon>Bacilli</taxon>
        <taxon>Bacillales</taxon>
        <taxon>Bacillaceae</taxon>
        <taxon>Sediminibacillus</taxon>
    </lineage>
</organism>
<accession>A0A1G9A9B0</accession>
<dbReference type="AlphaFoldDB" id="A0A1G9A9B0"/>
<evidence type="ECO:0000313" key="2">
    <source>
        <dbReference type="Proteomes" id="UP000198694"/>
    </source>
</evidence>
<dbReference type="STRING" id="407036.SAMN05216243_2491"/>
<gene>
    <name evidence="1" type="ORF">SAMN05216243_2491</name>
</gene>
<dbReference type="EMBL" id="FNFL01000003">
    <property type="protein sequence ID" value="SDK23946.1"/>
    <property type="molecule type" value="Genomic_DNA"/>
</dbReference>
<proteinExistence type="predicted"/>